<protein>
    <submittedName>
        <fullName evidence="1">Uncharacterized protein</fullName>
    </submittedName>
</protein>
<reference evidence="1" key="1">
    <citation type="submission" date="2014-07" db="EMBL/GenBank/DDBJ databases">
        <authorList>
            <person name="Zhang J.E."/>
            <person name="Yang H."/>
            <person name="Guo J."/>
            <person name="Deng Z."/>
            <person name="Luo H."/>
            <person name="Luo M."/>
            <person name="Zhao B."/>
        </authorList>
    </citation>
    <scope>NUCLEOTIDE SEQUENCE</scope>
    <source>
        <strain evidence="1">AM4</strain>
    </source>
</reference>
<dbReference type="EMBL" id="LK995485">
    <property type="protein sequence ID" value="CED90779.1"/>
    <property type="molecule type" value="Genomic_DNA"/>
</dbReference>
<dbReference type="AlphaFoldDB" id="A0A1L7RIU4"/>
<gene>
    <name evidence="1" type="ORF">AAM4_0947</name>
</gene>
<name>A0A1L7RIU4_9ACTO</name>
<accession>A0A1L7RIU4</accession>
<evidence type="ECO:0000313" key="1">
    <source>
        <dbReference type="EMBL" id="CED90779.1"/>
    </source>
</evidence>
<proteinExistence type="predicted"/>
<sequence>MNSDQLKETWTQEERITHLHGWNFSHIRDRYPEEDDLPRNFSEVI</sequence>
<organism evidence="1">
    <name type="scientific">Actinomyces succiniciruminis</name>
    <dbReference type="NCBI Taxonomy" id="1522002"/>
    <lineage>
        <taxon>Bacteria</taxon>
        <taxon>Bacillati</taxon>
        <taxon>Actinomycetota</taxon>
        <taxon>Actinomycetes</taxon>
        <taxon>Actinomycetales</taxon>
        <taxon>Actinomycetaceae</taxon>
        <taxon>Actinomyces</taxon>
    </lineage>
</organism>